<evidence type="ECO:0000256" key="1">
    <source>
        <dbReference type="SAM" id="MobiDB-lite"/>
    </source>
</evidence>
<dbReference type="EMBL" id="CVRI01000047">
    <property type="protein sequence ID" value="CRK97352.1"/>
    <property type="molecule type" value="Genomic_DNA"/>
</dbReference>
<dbReference type="InterPro" id="IPR032675">
    <property type="entry name" value="LRR_dom_sf"/>
</dbReference>
<dbReference type="OrthoDB" id="7779401at2759"/>
<dbReference type="Gene3D" id="3.80.10.10">
    <property type="entry name" value="Ribonuclease Inhibitor"/>
    <property type="match status" value="1"/>
</dbReference>
<dbReference type="SUPFAM" id="SSF57625">
    <property type="entry name" value="Invertebrate chitin-binding proteins"/>
    <property type="match status" value="1"/>
</dbReference>
<dbReference type="GO" id="GO:0005576">
    <property type="term" value="C:extracellular region"/>
    <property type="evidence" value="ECO:0007669"/>
    <property type="project" value="InterPro"/>
</dbReference>
<feature type="region of interest" description="Disordered" evidence="1">
    <location>
        <begin position="189"/>
        <end position="304"/>
    </location>
</feature>
<feature type="domain" description="Chitin-binding type-2" evidence="2">
    <location>
        <begin position="315"/>
        <end position="371"/>
    </location>
</feature>
<dbReference type="Pfam" id="PF01607">
    <property type="entry name" value="CBM_14"/>
    <property type="match status" value="1"/>
</dbReference>
<evidence type="ECO:0000259" key="2">
    <source>
        <dbReference type="PROSITE" id="PS50940"/>
    </source>
</evidence>
<feature type="compositionally biased region" description="Low complexity" evidence="1">
    <location>
        <begin position="189"/>
        <end position="214"/>
    </location>
</feature>
<evidence type="ECO:0000313" key="3">
    <source>
        <dbReference type="EMBL" id="CRK97352.1"/>
    </source>
</evidence>
<gene>
    <name evidence="3" type="ORF">CLUMA_CG010743</name>
</gene>
<sequence length="375" mass="40874">MTSITVTHSTTIYCNYGFANISFVGNIYQCVAEVSFDGSEVKGVTGVHLLGRQNSDVDHLFVINQNTPEIPKKISEFFPNLRVITWYNSNLERISSDVLNFENLILFGVWLNKITHLDGNLFQNNPKLKSIDFDFNQINSVGSGILDGLNDLEVADFSRNICIDSFANTPETLNDLKWELEYSCAGKTSTRSTTSTMSSSTISVSSELTTTSVIPTPPTPPTTQTTSTGATTKSTAIPTSPTEPSTYPTSTSTPPIPTSPTDTTTQPTAIPTSSTESSTYPSSTSTISTSTNPTETTTRTETTTNSQLDRIDQCLTSCPINANGYLGNRRDCRRYFFCNRGMTNILQCPENQIFDVITAACGDPGNSICIVDYQC</sequence>
<reference evidence="3 4" key="1">
    <citation type="submission" date="2015-04" db="EMBL/GenBank/DDBJ databases">
        <authorList>
            <person name="Syromyatnikov M.Y."/>
            <person name="Popov V.N."/>
        </authorList>
    </citation>
    <scope>NUCLEOTIDE SEQUENCE [LARGE SCALE GENOMIC DNA]</scope>
</reference>
<keyword evidence="4" id="KW-1185">Reference proteome</keyword>
<evidence type="ECO:0000313" key="4">
    <source>
        <dbReference type="Proteomes" id="UP000183832"/>
    </source>
</evidence>
<dbReference type="SMART" id="SM00494">
    <property type="entry name" value="ChtBD2"/>
    <property type="match status" value="1"/>
</dbReference>
<dbReference type="InterPro" id="IPR002557">
    <property type="entry name" value="Chitin-bd_dom"/>
</dbReference>
<dbReference type="SUPFAM" id="SSF52058">
    <property type="entry name" value="L domain-like"/>
    <property type="match status" value="1"/>
</dbReference>
<dbReference type="Proteomes" id="UP000183832">
    <property type="component" value="Unassembled WGS sequence"/>
</dbReference>
<proteinExistence type="predicted"/>
<dbReference type="InterPro" id="IPR036508">
    <property type="entry name" value="Chitin-bd_dom_sf"/>
</dbReference>
<name>A0A1J1IAT0_9DIPT</name>
<dbReference type="AlphaFoldDB" id="A0A1J1IAT0"/>
<protein>
    <submittedName>
        <fullName evidence="3">CLUMA_CG010743, isoform A</fullName>
    </submittedName>
</protein>
<organism evidence="3 4">
    <name type="scientific">Clunio marinus</name>
    <dbReference type="NCBI Taxonomy" id="568069"/>
    <lineage>
        <taxon>Eukaryota</taxon>
        <taxon>Metazoa</taxon>
        <taxon>Ecdysozoa</taxon>
        <taxon>Arthropoda</taxon>
        <taxon>Hexapoda</taxon>
        <taxon>Insecta</taxon>
        <taxon>Pterygota</taxon>
        <taxon>Neoptera</taxon>
        <taxon>Endopterygota</taxon>
        <taxon>Diptera</taxon>
        <taxon>Nematocera</taxon>
        <taxon>Chironomoidea</taxon>
        <taxon>Chironomidae</taxon>
        <taxon>Clunio</taxon>
    </lineage>
</organism>
<dbReference type="Gene3D" id="2.170.140.10">
    <property type="entry name" value="Chitin binding domain"/>
    <property type="match status" value="1"/>
</dbReference>
<feature type="compositionally biased region" description="Low complexity" evidence="1">
    <location>
        <begin position="222"/>
        <end position="304"/>
    </location>
</feature>
<dbReference type="GO" id="GO:0008061">
    <property type="term" value="F:chitin binding"/>
    <property type="evidence" value="ECO:0007669"/>
    <property type="project" value="InterPro"/>
</dbReference>
<accession>A0A1J1IAT0</accession>
<dbReference type="PROSITE" id="PS50940">
    <property type="entry name" value="CHIT_BIND_II"/>
    <property type="match status" value="1"/>
</dbReference>